<feature type="domain" description="Tripartite ATP-independent periplasmic transporters DctQ component" evidence="10">
    <location>
        <begin position="26"/>
        <end position="154"/>
    </location>
</feature>
<dbReference type="RefSeq" id="WP_122014150.1">
    <property type="nucleotide sequence ID" value="NZ_CP033169.1"/>
</dbReference>
<evidence type="ECO:0000313" key="12">
    <source>
        <dbReference type="Proteomes" id="UP000280960"/>
    </source>
</evidence>
<feature type="transmembrane region" description="Helical" evidence="9">
    <location>
        <begin position="130"/>
        <end position="151"/>
    </location>
</feature>
<evidence type="ECO:0000256" key="2">
    <source>
        <dbReference type="ARBA" id="ARBA00022448"/>
    </source>
</evidence>
<organism evidence="11 12">
    <name type="scientific">Biomaibacter acetigenes</name>
    <dbReference type="NCBI Taxonomy" id="2316383"/>
    <lineage>
        <taxon>Bacteria</taxon>
        <taxon>Bacillati</taxon>
        <taxon>Bacillota</taxon>
        <taxon>Clostridia</taxon>
        <taxon>Thermosediminibacterales</taxon>
        <taxon>Tepidanaerobacteraceae</taxon>
        <taxon>Biomaibacter</taxon>
    </lineage>
</organism>
<keyword evidence="12" id="KW-1185">Reference proteome</keyword>
<keyword evidence="3" id="KW-1003">Cell membrane</keyword>
<protein>
    <submittedName>
        <fullName evidence="11">TRAP transporter small permease</fullName>
    </submittedName>
</protein>
<keyword evidence="7 9" id="KW-0472">Membrane</keyword>
<keyword evidence="2" id="KW-0813">Transport</keyword>
<keyword evidence="5 9" id="KW-0812">Transmembrane</keyword>
<gene>
    <name evidence="11" type="ORF">D2962_03415</name>
</gene>
<dbReference type="PANTHER" id="PTHR35011:SF2">
    <property type="entry name" value="2,3-DIKETO-L-GULONATE TRAP TRANSPORTER SMALL PERMEASE PROTEIN YIAM"/>
    <property type="match status" value="1"/>
</dbReference>
<sequence>MNTLGAVRRILIKFSETIVVTMFLLMITVSFIQVVSRYIFNYSLSWSEEMARYLFVWIVFLGAPIVQDRNAHLGVDLLLSKFQGRAKVILQMLINIAIGIFTLVLIRTGAGLVLMTMDQPSAALKIPMAYIYFSIPLGAGIMLLVCFHDVLKSITNLSLRGDTAK</sequence>
<dbReference type="GO" id="GO:0005886">
    <property type="term" value="C:plasma membrane"/>
    <property type="evidence" value="ECO:0007669"/>
    <property type="project" value="UniProtKB-SubCell"/>
</dbReference>
<dbReference type="GO" id="GO:0022857">
    <property type="term" value="F:transmembrane transporter activity"/>
    <property type="evidence" value="ECO:0007669"/>
    <property type="project" value="TreeGrafter"/>
</dbReference>
<evidence type="ECO:0000256" key="3">
    <source>
        <dbReference type="ARBA" id="ARBA00022475"/>
    </source>
</evidence>
<proteinExistence type="inferred from homology"/>
<dbReference type="AlphaFoldDB" id="A0A3G2R2S2"/>
<evidence type="ECO:0000256" key="9">
    <source>
        <dbReference type="SAM" id="Phobius"/>
    </source>
</evidence>
<comment type="subcellular location">
    <subcellularLocation>
        <location evidence="1">Cell inner membrane</location>
        <topology evidence="1">Multi-pass membrane protein</topology>
    </subcellularLocation>
</comment>
<dbReference type="KEGG" id="bacg:D2962_03415"/>
<dbReference type="InterPro" id="IPR007387">
    <property type="entry name" value="TRAP_DctQ"/>
</dbReference>
<dbReference type="Proteomes" id="UP000280960">
    <property type="component" value="Chromosome"/>
</dbReference>
<dbReference type="PANTHER" id="PTHR35011">
    <property type="entry name" value="2,3-DIKETO-L-GULONATE TRAP TRANSPORTER SMALL PERMEASE PROTEIN YIAM"/>
    <property type="match status" value="1"/>
</dbReference>
<dbReference type="GO" id="GO:0015740">
    <property type="term" value="P:C4-dicarboxylate transport"/>
    <property type="evidence" value="ECO:0007669"/>
    <property type="project" value="TreeGrafter"/>
</dbReference>
<feature type="transmembrane region" description="Helical" evidence="9">
    <location>
        <begin position="51"/>
        <end position="67"/>
    </location>
</feature>
<evidence type="ECO:0000256" key="8">
    <source>
        <dbReference type="ARBA" id="ARBA00038436"/>
    </source>
</evidence>
<evidence type="ECO:0000256" key="1">
    <source>
        <dbReference type="ARBA" id="ARBA00004429"/>
    </source>
</evidence>
<reference evidence="11 12" key="1">
    <citation type="submission" date="2018-10" db="EMBL/GenBank/DDBJ databases">
        <authorList>
            <person name="Zhang X."/>
        </authorList>
    </citation>
    <scope>NUCLEOTIDE SEQUENCE [LARGE SCALE GENOMIC DNA]</scope>
    <source>
        <strain evidence="11 12">SK-G1</strain>
    </source>
</reference>
<evidence type="ECO:0000256" key="4">
    <source>
        <dbReference type="ARBA" id="ARBA00022519"/>
    </source>
</evidence>
<feature type="transmembrane region" description="Helical" evidence="9">
    <location>
        <begin position="18"/>
        <end position="39"/>
    </location>
</feature>
<comment type="similarity">
    <text evidence="8">Belongs to the TRAP transporter small permease family.</text>
</comment>
<accession>A0A3G2R2S2</accession>
<evidence type="ECO:0000256" key="5">
    <source>
        <dbReference type="ARBA" id="ARBA00022692"/>
    </source>
</evidence>
<name>A0A3G2R2S2_9FIRM</name>
<dbReference type="EMBL" id="CP033169">
    <property type="protein sequence ID" value="AYO29784.1"/>
    <property type="molecule type" value="Genomic_DNA"/>
</dbReference>
<feature type="transmembrane region" description="Helical" evidence="9">
    <location>
        <begin position="88"/>
        <end position="110"/>
    </location>
</feature>
<dbReference type="Pfam" id="PF04290">
    <property type="entry name" value="DctQ"/>
    <property type="match status" value="1"/>
</dbReference>
<evidence type="ECO:0000256" key="6">
    <source>
        <dbReference type="ARBA" id="ARBA00022989"/>
    </source>
</evidence>
<keyword evidence="4" id="KW-0997">Cell inner membrane</keyword>
<dbReference type="InterPro" id="IPR055348">
    <property type="entry name" value="DctQ"/>
</dbReference>
<evidence type="ECO:0000259" key="10">
    <source>
        <dbReference type="Pfam" id="PF04290"/>
    </source>
</evidence>
<keyword evidence="6 9" id="KW-1133">Transmembrane helix</keyword>
<evidence type="ECO:0000256" key="7">
    <source>
        <dbReference type="ARBA" id="ARBA00023136"/>
    </source>
</evidence>
<evidence type="ECO:0000313" key="11">
    <source>
        <dbReference type="EMBL" id="AYO29784.1"/>
    </source>
</evidence>